<dbReference type="EMBL" id="AM236080">
    <property type="protein sequence ID" value="CAK10155.1"/>
    <property type="molecule type" value="Genomic_DNA"/>
</dbReference>
<evidence type="ECO:0000313" key="4">
    <source>
        <dbReference type="Proteomes" id="UP000006575"/>
    </source>
</evidence>
<gene>
    <name evidence="3" type="ordered locus">RL4672</name>
</gene>
<protein>
    <recommendedName>
        <fullName evidence="2">HTH cro/C1-type domain-containing protein</fullName>
    </recommendedName>
</protein>
<dbReference type="Pfam" id="PF06114">
    <property type="entry name" value="Peptidase_M78"/>
    <property type="match status" value="1"/>
</dbReference>
<dbReference type="AlphaFoldDB" id="Q1MA84"/>
<dbReference type="Gene3D" id="1.10.260.40">
    <property type="entry name" value="lambda repressor-like DNA-binding domains"/>
    <property type="match status" value="1"/>
</dbReference>
<name>Q1MA84_RHIJ3</name>
<dbReference type="SUPFAM" id="SSF47413">
    <property type="entry name" value="lambda repressor-like DNA-binding domains"/>
    <property type="match status" value="1"/>
</dbReference>
<dbReference type="Proteomes" id="UP000006575">
    <property type="component" value="Chromosome"/>
</dbReference>
<dbReference type="InterPro" id="IPR001387">
    <property type="entry name" value="Cro/C1-type_HTH"/>
</dbReference>
<dbReference type="Pfam" id="PF01381">
    <property type="entry name" value="HTH_3"/>
    <property type="match status" value="1"/>
</dbReference>
<dbReference type="EnsemblBacteria" id="CAK10155">
    <property type="protein sequence ID" value="CAK10155"/>
    <property type="gene ID" value="RL4672"/>
</dbReference>
<sequence length="354" mass="40667">MRGPRIIPANLRQRRSLTLLQPLADKFLPFWLIFLRGWFLLPGTTILRRFAMAKLTPFGVELRKLRLDKDMRLLDLAAKLDQSTAFVSAIETGRKQIPDGYLHKISQAMNLSAEEIRRLRGAAEKTRKEVRVDNLRGEQRELVAAFARKLDDVPNDLMEALKKIVLKSIGGEAPFFRKRRGIVVPPMSTDKLRRFAEKIREVFVPNDHIEFPIMEVLEFKLNKIIPEFFIDVETAAVMGDDEGRVLAGSNSIIFREDVYEGACRGNRRDRFTACHEFAHFLMHRDVKFARSREDTDKIYTDSEWQADEFAGSLMLSSRHVHLFASSDAAAEACNMNPAAARVMWSKYVKEGRIK</sequence>
<evidence type="ECO:0000256" key="1">
    <source>
        <dbReference type="ARBA" id="ARBA00007227"/>
    </source>
</evidence>
<feature type="domain" description="HTH cro/C1-type" evidence="2">
    <location>
        <begin position="62"/>
        <end position="116"/>
    </location>
</feature>
<dbReference type="PROSITE" id="PS50943">
    <property type="entry name" value="HTH_CROC1"/>
    <property type="match status" value="1"/>
</dbReference>
<dbReference type="GO" id="GO:0003677">
    <property type="term" value="F:DNA binding"/>
    <property type="evidence" value="ECO:0007669"/>
    <property type="project" value="InterPro"/>
</dbReference>
<evidence type="ECO:0000313" key="3">
    <source>
        <dbReference type="EMBL" id="CAK10155.1"/>
    </source>
</evidence>
<keyword evidence="4" id="KW-1185">Reference proteome</keyword>
<dbReference type="eggNOG" id="COG1426">
    <property type="taxonomic scope" value="Bacteria"/>
</dbReference>
<comment type="similarity">
    <text evidence="1">Belongs to the short-chain fatty acyl-CoA assimilation regulator (ScfR) family.</text>
</comment>
<dbReference type="InterPro" id="IPR010359">
    <property type="entry name" value="IrrE_HExxH"/>
</dbReference>
<dbReference type="SMART" id="SM00530">
    <property type="entry name" value="HTH_XRE"/>
    <property type="match status" value="1"/>
</dbReference>
<dbReference type="CDD" id="cd00093">
    <property type="entry name" value="HTH_XRE"/>
    <property type="match status" value="1"/>
</dbReference>
<dbReference type="InterPro" id="IPR010982">
    <property type="entry name" value="Lambda_DNA-bd_dom_sf"/>
</dbReference>
<proteinExistence type="inferred from homology"/>
<accession>Q1MA84</accession>
<evidence type="ECO:0000259" key="2">
    <source>
        <dbReference type="PROSITE" id="PS50943"/>
    </source>
</evidence>
<dbReference type="HOGENOM" id="CLU_899393_0_0_5"/>
<dbReference type="KEGG" id="rle:RL4672"/>
<organism evidence="3 4">
    <name type="scientific">Rhizobium johnstonii (strain DSM 114642 / LMG 32736 / 3841)</name>
    <name type="common">Rhizobium leguminosarum bv. viciae</name>
    <dbReference type="NCBI Taxonomy" id="216596"/>
    <lineage>
        <taxon>Bacteria</taxon>
        <taxon>Pseudomonadati</taxon>
        <taxon>Pseudomonadota</taxon>
        <taxon>Alphaproteobacteria</taxon>
        <taxon>Hyphomicrobiales</taxon>
        <taxon>Rhizobiaceae</taxon>
        <taxon>Rhizobium/Agrobacterium group</taxon>
        <taxon>Rhizobium</taxon>
        <taxon>Rhizobium johnstonii</taxon>
    </lineage>
</organism>
<reference evidence="3 4" key="1">
    <citation type="journal article" date="2006" name="Genome Biol.">
        <title>The genome of Rhizobium leguminosarum has recognizable core and accessory components.</title>
        <authorList>
            <person name="Young J.W."/>
            <person name="Crossman L.C."/>
            <person name="Johnston A.W.B."/>
            <person name="Thomson N.R."/>
            <person name="Ghazoui Z.F."/>
            <person name="Hull K.H."/>
            <person name="Wexler M."/>
            <person name="Curson A.R.J."/>
            <person name="Todd J.D."/>
            <person name="Poole P.S."/>
            <person name="Mauchline T.H."/>
            <person name="East A.K."/>
            <person name="Quail M.A."/>
            <person name="Churcher C."/>
            <person name="Arrowsmith C."/>
            <person name="Cherevach A."/>
            <person name="Chillingworth T."/>
            <person name="Clarke K."/>
            <person name="Cronin A."/>
            <person name="Davis P."/>
            <person name="Fraser A."/>
            <person name="Hance Z."/>
            <person name="Hauser H."/>
            <person name="Jagels K."/>
            <person name="Moule S."/>
            <person name="Mungall K."/>
            <person name="Norbertczak H."/>
            <person name="Rabbinowitsch E."/>
            <person name="Sanders M."/>
            <person name="Simmonds M."/>
            <person name="Whitehead S."/>
            <person name="Parkhill J."/>
        </authorList>
    </citation>
    <scope>NUCLEOTIDE SEQUENCE [LARGE SCALE GENOMIC DNA]</scope>
    <source>
        <strain evidence="4">DSM 114642 / LMG 32736 / 3841</strain>
    </source>
</reference>
<dbReference type="Gene3D" id="1.10.10.2910">
    <property type="match status" value="1"/>
</dbReference>
<dbReference type="eggNOG" id="COG2856">
    <property type="taxonomic scope" value="Bacteria"/>
</dbReference>